<dbReference type="PANTHER" id="PTHR11280">
    <property type="entry name" value="GLUCOSAMINE-6-PHOSPHATE ISOMERASE"/>
    <property type="match status" value="1"/>
</dbReference>
<dbReference type="GO" id="GO:0004342">
    <property type="term" value="F:glucosamine-6-phosphate deaminase activity"/>
    <property type="evidence" value="ECO:0007669"/>
    <property type="project" value="InterPro"/>
</dbReference>
<name>A0A0U3P7P9_9MICC</name>
<dbReference type="PANTHER" id="PTHR11280:SF5">
    <property type="entry name" value="GLUCOSAMINE-6-PHOSPHATE ISOMERASE"/>
    <property type="match status" value="1"/>
</dbReference>
<proteinExistence type="predicted"/>
<dbReference type="STRING" id="121292.AU252_09335"/>
<dbReference type="InterPro" id="IPR004547">
    <property type="entry name" value="Glucosamine6P_isomerase"/>
</dbReference>
<organism evidence="4">
    <name type="scientific">Pseudarthrobacter sulfonivorans</name>
    <dbReference type="NCBI Taxonomy" id="121292"/>
    <lineage>
        <taxon>Bacteria</taxon>
        <taxon>Bacillati</taxon>
        <taxon>Actinomycetota</taxon>
        <taxon>Actinomycetes</taxon>
        <taxon>Micrococcales</taxon>
        <taxon>Micrococcaceae</taxon>
        <taxon>Pseudarthrobacter</taxon>
    </lineage>
</organism>
<evidence type="ECO:0000256" key="1">
    <source>
        <dbReference type="ARBA" id="ARBA00022801"/>
    </source>
</evidence>
<dbReference type="PROSITE" id="PS01161">
    <property type="entry name" value="GLC_GALNAC_ISOMERASE"/>
    <property type="match status" value="1"/>
</dbReference>
<gene>
    <name evidence="4" type="ORF">AU252_09335</name>
</gene>
<dbReference type="AlphaFoldDB" id="A0A0U3P7P9"/>
<dbReference type="GO" id="GO:0005737">
    <property type="term" value="C:cytoplasm"/>
    <property type="evidence" value="ECO:0007669"/>
    <property type="project" value="TreeGrafter"/>
</dbReference>
<dbReference type="Gene3D" id="3.40.50.1360">
    <property type="match status" value="1"/>
</dbReference>
<dbReference type="GO" id="GO:0006043">
    <property type="term" value="P:glucosamine catabolic process"/>
    <property type="evidence" value="ECO:0007669"/>
    <property type="project" value="TreeGrafter"/>
</dbReference>
<evidence type="ECO:0000313" key="4">
    <source>
        <dbReference type="EMBL" id="ALV41328.1"/>
    </source>
</evidence>
<feature type="domain" description="Glucosamine/galactosamine-6-phosphate isomerase" evidence="3">
    <location>
        <begin position="16"/>
        <end position="220"/>
    </location>
</feature>
<dbReference type="RefSeq" id="WP_058930471.1">
    <property type="nucleotide sequence ID" value="NZ_CP013747.1"/>
</dbReference>
<dbReference type="InterPro" id="IPR018321">
    <property type="entry name" value="Glucosamine6P_isomerase_CS"/>
</dbReference>
<dbReference type="EMBL" id="CP013747">
    <property type="protein sequence ID" value="ALV41328.1"/>
    <property type="molecule type" value="Genomic_DNA"/>
</dbReference>
<dbReference type="KEGG" id="psul:AU252_09335"/>
<dbReference type="GO" id="GO:0019262">
    <property type="term" value="P:N-acetylneuraminate catabolic process"/>
    <property type="evidence" value="ECO:0007669"/>
    <property type="project" value="TreeGrafter"/>
</dbReference>
<reference evidence="4 5" key="1">
    <citation type="submission" date="2015-12" db="EMBL/GenBank/DDBJ databases">
        <authorList>
            <person name="Shamseldin A."/>
            <person name="Moawad H."/>
            <person name="Abd El-Rahim W.M."/>
            <person name="Sadowsky M.J."/>
        </authorList>
    </citation>
    <scope>NUCLEOTIDE SEQUENCE [LARGE SCALE GENOMIC DNA]</scope>
    <source>
        <strain evidence="4 5">Ar51</strain>
    </source>
</reference>
<dbReference type="GO" id="GO:0005975">
    <property type="term" value="P:carbohydrate metabolic process"/>
    <property type="evidence" value="ECO:0007669"/>
    <property type="project" value="InterPro"/>
</dbReference>
<dbReference type="CDD" id="cd01399">
    <property type="entry name" value="GlcN6P_deaminase"/>
    <property type="match status" value="1"/>
</dbReference>
<evidence type="ECO:0000259" key="3">
    <source>
        <dbReference type="Pfam" id="PF01182"/>
    </source>
</evidence>
<dbReference type="GO" id="GO:0042802">
    <property type="term" value="F:identical protein binding"/>
    <property type="evidence" value="ECO:0007669"/>
    <property type="project" value="TreeGrafter"/>
</dbReference>
<dbReference type="SUPFAM" id="SSF100950">
    <property type="entry name" value="NagB/RpiA/CoA transferase-like"/>
    <property type="match status" value="1"/>
</dbReference>
<dbReference type="InterPro" id="IPR006148">
    <property type="entry name" value="Glc/Gal-6P_isomerase"/>
</dbReference>
<evidence type="ECO:0000256" key="2">
    <source>
        <dbReference type="ARBA" id="ARBA00023277"/>
    </source>
</evidence>
<accession>A0A0U3P7P9</accession>
<protein>
    <submittedName>
        <fullName evidence="4">Multidrug transporter</fullName>
    </submittedName>
</protein>
<evidence type="ECO:0000313" key="5">
    <source>
        <dbReference type="Proteomes" id="UP000065151"/>
    </source>
</evidence>
<dbReference type="Pfam" id="PF01182">
    <property type="entry name" value="Glucosamine_iso"/>
    <property type="match status" value="1"/>
</dbReference>
<dbReference type="GO" id="GO:0006046">
    <property type="term" value="P:N-acetylglucosamine catabolic process"/>
    <property type="evidence" value="ECO:0007669"/>
    <property type="project" value="TreeGrafter"/>
</dbReference>
<dbReference type="Proteomes" id="UP000065151">
    <property type="component" value="Chromosome"/>
</dbReference>
<sequence>MEIFVVPTASATGSVAAGILAAVIRSKPDAVLGVATGGSPLPIYAALANHRLDMSSVRAFALDEYVGLPAGHPESYAEVVRREVTGRLHLDPANVAVPDGSAADPEAAAADYDAAIAGVGGVDVQILGIGHNGHLAFNEPGSALDSRTRVEVLTERTREANARYFSTPEEVPLRCITQGLGTILEARHLLLVVNGADKAGILAAALNGPVTADCPGSVLQLHPHVTVVADEAAASQLAQGSGQVAVRVSGAAASV</sequence>
<dbReference type="InterPro" id="IPR037171">
    <property type="entry name" value="NagB/RpiA_transferase-like"/>
</dbReference>
<keyword evidence="1" id="KW-0378">Hydrolase</keyword>
<keyword evidence="2" id="KW-0119">Carbohydrate metabolism</keyword>